<dbReference type="Proteomes" id="UP000019275">
    <property type="component" value="Unassembled WGS sequence"/>
</dbReference>
<comment type="caution">
    <text evidence="1">The sequence shown here is derived from an EMBL/GenBank/DDBJ whole genome shotgun (WGS) entry which is preliminary data.</text>
</comment>
<accession>A0ABN0RK82</accession>
<proteinExistence type="predicted"/>
<evidence type="ECO:0000313" key="2">
    <source>
        <dbReference type="Proteomes" id="UP000019275"/>
    </source>
</evidence>
<organism evidence="1 2">
    <name type="scientific">Cellulophaga geojensis KL-A</name>
    <dbReference type="NCBI Taxonomy" id="1328323"/>
    <lineage>
        <taxon>Bacteria</taxon>
        <taxon>Pseudomonadati</taxon>
        <taxon>Bacteroidota</taxon>
        <taxon>Flavobacteriia</taxon>
        <taxon>Flavobacteriales</taxon>
        <taxon>Flavobacteriaceae</taxon>
        <taxon>Cellulophaga</taxon>
    </lineage>
</organism>
<protein>
    <submittedName>
        <fullName evidence="1">RHS protein</fullName>
    </submittedName>
</protein>
<sequence>MPNYQKNLMDIIIDAKQNGKLKNNLLQINIDERSIKLKCKS</sequence>
<gene>
    <name evidence="1" type="ORF">KLA_15780</name>
</gene>
<keyword evidence="2" id="KW-1185">Reference proteome</keyword>
<name>A0ABN0RK82_9FLAO</name>
<reference evidence="1 2" key="1">
    <citation type="journal article" date="2014" name="Genome Announc.">
        <title>Draft Genome Sequence of the Carrageenan-Degrading Bacterium Cellulophaga sp. Strain KL-A, Isolated from Decaying Marine Algae.</title>
        <authorList>
            <person name="Shan D."/>
            <person name="Ying J."/>
            <person name="Li X."/>
            <person name="Gao Z."/>
            <person name="Wei G."/>
            <person name="Shao Z."/>
        </authorList>
    </citation>
    <scope>NUCLEOTIDE SEQUENCE [LARGE SCALE GENOMIC DNA]</scope>
    <source>
        <strain evidence="1 2">KL-A</strain>
    </source>
</reference>
<evidence type="ECO:0000313" key="1">
    <source>
        <dbReference type="EMBL" id="EWH11471.1"/>
    </source>
</evidence>
<dbReference type="EMBL" id="ARZX01000027">
    <property type="protein sequence ID" value="EWH11471.1"/>
    <property type="molecule type" value="Genomic_DNA"/>
</dbReference>